<organism evidence="2 3">
    <name type="scientific">Hominiventricola filiformis</name>
    <dbReference type="NCBI Taxonomy" id="2885352"/>
    <lineage>
        <taxon>Bacteria</taxon>
        <taxon>Bacillati</taxon>
        <taxon>Bacillota</taxon>
        <taxon>Clostridia</taxon>
        <taxon>Lachnospirales</taxon>
        <taxon>Lachnospiraceae</taxon>
        <taxon>Hominiventricola</taxon>
    </lineage>
</organism>
<evidence type="ECO:0000313" key="3">
    <source>
        <dbReference type="Proteomes" id="UP001198220"/>
    </source>
</evidence>
<gene>
    <name evidence="2" type="ORF">LKD36_16710</name>
</gene>
<dbReference type="Gene3D" id="3.20.20.150">
    <property type="entry name" value="Divalent-metal-dependent TIM barrel enzymes"/>
    <property type="match status" value="1"/>
</dbReference>
<dbReference type="Pfam" id="PF01261">
    <property type="entry name" value="AP_endonuc_2"/>
    <property type="match status" value="1"/>
</dbReference>
<name>A0AAE3AB71_9FIRM</name>
<dbReference type="SUPFAM" id="SSF51658">
    <property type="entry name" value="Xylose isomerase-like"/>
    <property type="match status" value="1"/>
</dbReference>
<reference evidence="2 3" key="1">
    <citation type="submission" date="2021-10" db="EMBL/GenBank/DDBJ databases">
        <title>Anaerobic single-cell dispensing facilitates the cultivation of human gut bacteria.</title>
        <authorList>
            <person name="Afrizal A."/>
        </authorList>
    </citation>
    <scope>NUCLEOTIDE SEQUENCE [LARGE SCALE GENOMIC DNA]</scope>
    <source>
        <strain evidence="2 3">CLA-AA-H276</strain>
    </source>
</reference>
<dbReference type="RefSeq" id="WP_308460320.1">
    <property type="nucleotide sequence ID" value="NZ_JAJEPS010000032.1"/>
</dbReference>
<sequence>MKEMMNFSVSDDDLQRFSSADDLRQFYTGLRLNGLELMPLSKDTQGKVNPDMVVGVHLCCASDWMNLDRKMLIDHYRDNLETVREMGAEYVVFHVTQVDPEESFTYRLKHTDEEVIRASADLINELLDGQDYPFWFLMENLWWPGLNFLNPDTTRLLLDLVHYEKKGFMLDTGHFLHTNHDLVNQTEAVAYLHRMLDAQEEMIPYIHGIHLQQSLTGEYVKHWLSERHTLSDDPSMQMCEVFTHIFAIDKHQPFTDSGVRGLVERINPDYVTYEYITENREQLEEYLKMGKL</sequence>
<keyword evidence="3" id="KW-1185">Reference proteome</keyword>
<dbReference type="InterPro" id="IPR036237">
    <property type="entry name" value="Xyl_isomerase-like_sf"/>
</dbReference>
<proteinExistence type="predicted"/>
<feature type="domain" description="Xylose isomerase-like TIM barrel" evidence="1">
    <location>
        <begin position="68"/>
        <end position="226"/>
    </location>
</feature>
<dbReference type="InterPro" id="IPR013022">
    <property type="entry name" value="Xyl_isomerase-like_TIM-brl"/>
</dbReference>
<protein>
    <submittedName>
        <fullName evidence="2">TIM barrel protein</fullName>
    </submittedName>
</protein>
<dbReference type="AlphaFoldDB" id="A0AAE3AB71"/>
<comment type="caution">
    <text evidence="2">The sequence shown here is derived from an EMBL/GenBank/DDBJ whole genome shotgun (WGS) entry which is preliminary data.</text>
</comment>
<evidence type="ECO:0000313" key="2">
    <source>
        <dbReference type="EMBL" id="MCC2127783.1"/>
    </source>
</evidence>
<evidence type="ECO:0000259" key="1">
    <source>
        <dbReference type="Pfam" id="PF01261"/>
    </source>
</evidence>
<dbReference type="Proteomes" id="UP001198220">
    <property type="component" value="Unassembled WGS sequence"/>
</dbReference>
<dbReference type="EMBL" id="JAJEPS010000032">
    <property type="protein sequence ID" value="MCC2127783.1"/>
    <property type="molecule type" value="Genomic_DNA"/>
</dbReference>
<accession>A0AAE3AB71</accession>